<gene>
    <name evidence="3" type="ORF">EVOR1521_LOCUS20218</name>
</gene>
<evidence type="ECO:0000313" key="3">
    <source>
        <dbReference type="EMBL" id="CAJ1395890.1"/>
    </source>
</evidence>
<keyword evidence="1" id="KW-0694">RNA-binding</keyword>
<dbReference type="Gene3D" id="3.30.160.20">
    <property type="match status" value="1"/>
</dbReference>
<dbReference type="GO" id="GO:0003723">
    <property type="term" value="F:RNA binding"/>
    <property type="evidence" value="ECO:0007669"/>
    <property type="project" value="UniProtKB-UniRule"/>
</dbReference>
<dbReference type="InterPro" id="IPR014720">
    <property type="entry name" value="dsRBD_dom"/>
</dbReference>
<dbReference type="SUPFAM" id="SSF54768">
    <property type="entry name" value="dsRNA-binding domain-like"/>
    <property type="match status" value="1"/>
</dbReference>
<evidence type="ECO:0000259" key="2">
    <source>
        <dbReference type="PROSITE" id="PS50137"/>
    </source>
</evidence>
<reference evidence="3" key="1">
    <citation type="submission" date="2023-08" db="EMBL/GenBank/DDBJ databases">
        <authorList>
            <person name="Chen Y."/>
            <person name="Shah S."/>
            <person name="Dougan E. K."/>
            <person name="Thang M."/>
            <person name="Chan C."/>
        </authorList>
    </citation>
    <scope>NUCLEOTIDE SEQUENCE</scope>
</reference>
<dbReference type="Pfam" id="PF03368">
    <property type="entry name" value="Dicer_dimer"/>
    <property type="match status" value="2"/>
</dbReference>
<dbReference type="AlphaFoldDB" id="A0AA36IXS0"/>
<dbReference type="PROSITE" id="PS50137">
    <property type="entry name" value="DS_RBD"/>
    <property type="match status" value="1"/>
</dbReference>
<dbReference type="InterPro" id="IPR005034">
    <property type="entry name" value="Dicer_dimerisation"/>
</dbReference>
<keyword evidence="4" id="KW-1185">Reference proteome</keyword>
<proteinExistence type="predicted"/>
<name>A0AA36IXS0_9DINO</name>
<dbReference type="EMBL" id="CAUJNA010003213">
    <property type="protein sequence ID" value="CAJ1395890.1"/>
    <property type="molecule type" value="Genomic_DNA"/>
</dbReference>
<feature type="domain" description="DRBM" evidence="2">
    <location>
        <begin position="178"/>
        <end position="252"/>
    </location>
</feature>
<sequence>MSVTRSSNKCQVEFLEPELPDIRAPLDPRLFAAAPAPAPSAASAPLAREPSPEAVGLLQCAVAKQLGRSVKKGDVEYSFEVAAGQFVATVVLPEELQMGPFKGDPEVKKAGAKKSAAEAALADPGWGNLTKGAPDAPVVAISEARRKCNKAQGDAFQKPAQRKAREAARNVKMEPTENPVGKLNERLSAIARRTLTQQDVSYNFTAGQYGFACTVSVDQAALGIDPGHLIQAAGDVAASKKEAKSQAAAALLACPNLEEYLPLPERPKTEKSERPSVVLLQQVLQKLLRRVPTEDDLIYTFQEDACGSFVASLQIPIMPKLATVLGAPAPSRHEAKQLAAWAALQRILES</sequence>
<dbReference type="GO" id="GO:0016891">
    <property type="term" value="F:RNA endonuclease activity producing 5'-phosphomonoesters, hydrolytic mechanism"/>
    <property type="evidence" value="ECO:0007669"/>
    <property type="project" value="InterPro"/>
</dbReference>
<evidence type="ECO:0000256" key="1">
    <source>
        <dbReference type="PROSITE-ProRule" id="PRU00266"/>
    </source>
</evidence>
<evidence type="ECO:0000313" key="4">
    <source>
        <dbReference type="Proteomes" id="UP001178507"/>
    </source>
</evidence>
<organism evidence="3 4">
    <name type="scientific">Effrenium voratum</name>
    <dbReference type="NCBI Taxonomy" id="2562239"/>
    <lineage>
        <taxon>Eukaryota</taxon>
        <taxon>Sar</taxon>
        <taxon>Alveolata</taxon>
        <taxon>Dinophyceae</taxon>
        <taxon>Suessiales</taxon>
        <taxon>Symbiodiniaceae</taxon>
        <taxon>Effrenium</taxon>
    </lineage>
</organism>
<accession>A0AA36IXS0</accession>
<dbReference type="Proteomes" id="UP001178507">
    <property type="component" value="Unassembled WGS sequence"/>
</dbReference>
<comment type="caution">
    <text evidence="3">The sequence shown here is derived from an EMBL/GenBank/DDBJ whole genome shotgun (WGS) entry which is preliminary data.</text>
</comment>
<protein>
    <recommendedName>
        <fullName evidence="2">DRBM domain-containing protein</fullName>
    </recommendedName>
</protein>